<organism evidence="2 3">
    <name type="scientific">Pseudomonas syringae pv. persicae</name>
    <dbReference type="NCBI Taxonomy" id="237306"/>
    <lineage>
        <taxon>Bacteria</taxon>
        <taxon>Pseudomonadati</taxon>
        <taxon>Pseudomonadota</taxon>
        <taxon>Gammaproteobacteria</taxon>
        <taxon>Pseudomonadales</taxon>
        <taxon>Pseudomonadaceae</taxon>
        <taxon>Pseudomonas</taxon>
    </lineage>
</organism>
<dbReference type="EMBL" id="RBQE01000483">
    <property type="protein sequence ID" value="RMO99559.1"/>
    <property type="molecule type" value="Genomic_DNA"/>
</dbReference>
<evidence type="ECO:0000313" key="3">
    <source>
        <dbReference type="Proteomes" id="UP000281604"/>
    </source>
</evidence>
<keyword evidence="1" id="KW-0812">Transmembrane</keyword>
<keyword evidence="1" id="KW-0472">Membrane</keyword>
<dbReference type="Proteomes" id="UP000281604">
    <property type="component" value="Unassembled WGS sequence"/>
</dbReference>
<feature type="transmembrane region" description="Helical" evidence="1">
    <location>
        <begin position="16"/>
        <end position="38"/>
    </location>
</feature>
<evidence type="ECO:0000256" key="1">
    <source>
        <dbReference type="SAM" id="Phobius"/>
    </source>
</evidence>
<name>A0A3M3ZZJ4_9PSED</name>
<proteinExistence type="predicted"/>
<gene>
    <name evidence="2" type="ORF">ALQ30_200366</name>
</gene>
<comment type="caution">
    <text evidence="2">The sequence shown here is derived from an EMBL/GenBank/DDBJ whole genome shotgun (WGS) entry which is preliminary data.</text>
</comment>
<keyword evidence="1" id="KW-1133">Transmembrane helix</keyword>
<protein>
    <submittedName>
        <fullName evidence="2">Uncharacterized protein</fullName>
    </submittedName>
</protein>
<sequence length="109" mass="11984">MIFCVVRPARVPILNYATFGAIISTGCINGILTIIPFWKLTFFIPKNGSIFLIRKKTTSFDTVKGLIYLGYTISILEGKIPSAFCTLFNLSALAKTALHRTVASLPSRV</sequence>
<reference evidence="2 3" key="1">
    <citation type="submission" date="2018-08" db="EMBL/GenBank/DDBJ databases">
        <title>Recombination of ecologically and evolutionarily significant loci maintains genetic cohesion in the Pseudomonas syringae species complex.</title>
        <authorList>
            <person name="Dillon M."/>
            <person name="Thakur S."/>
            <person name="Almeida R.N.D."/>
            <person name="Weir B.S."/>
            <person name="Guttman D.S."/>
        </authorList>
    </citation>
    <scope>NUCLEOTIDE SEQUENCE [LARGE SCALE GENOMIC DNA]</scope>
    <source>
        <strain evidence="2 3">ICMP 3706</strain>
    </source>
</reference>
<dbReference type="AlphaFoldDB" id="A0A3M3ZZJ4"/>
<accession>A0A3M3ZZJ4</accession>
<dbReference type="PROSITE" id="PS51257">
    <property type="entry name" value="PROKAR_LIPOPROTEIN"/>
    <property type="match status" value="1"/>
</dbReference>
<evidence type="ECO:0000313" key="2">
    <source>
        <dbReference type="EMBL" id="RMO99559.1"/>
    </source>
</evidence>